<feature type="transmembrane region" description="Helical" evidence="4">
    <location>
        <begin position="483"/>
        <end position="502"/>
    </location>
</feature>
<dbReference type="GO" id="GO:0008194">
    <property type="term" value="F:UDP-glycosyltransferase activity"/>
    <property type="evidence" value="ECO:0007669"/>
    <property type="project" value="InterPro"/>
</dbReference>
<evidence type="ECO:0000313" key="6">
    <source>
        <dbReference type="Proteomes" id="UP000301870"/>
    </source>
</evidence>
<dbReference type="Proteomes" id="UP000301870">
    <property type="component" value="Chromosome 5"/>
</dbReference>
<gene>
    <name evidence="7" type="primary">LOC111364537</name>
</gene>
<dbReference type="AlphaFoldDB" id="A0A9J7EWI2"/>
<dbReference type="RefSeq" id="XP_022837211.1">
    <property type="nucleotide sequence ID" value="XM_022981443.1"/>
</dbReference>
<dbReference type="KEGG" id="sliu:111364537"/>
<accession>A0A9J7EWI2</accession>
<keyword evidence="4" id="KW-0812">Transmembrane</keyword>
<keyword evidence="6" id="KW-1185">Reference proteome</keyword>
<evidence type="ECO:0000256" key="1">
    <source>
        <dbReference type="ARBA" id="ARBA00009995"/>
    </source>
</evidence>
<dbReference type="Gene3D" id="3.40.50.2000">
    <property type="entry name" value="Glycogen Phosphorylase B"/>
    <property type="match status" value="4"/>
</dbReference>
<dbReference type="PROSITE" id="PS00375">
    <property type="entry name" value="UDPGT"/>
    <property type="match status" value="2"/>
</dbReference>
<keyword evidence="4" id="KW-1133">Transmembrane helix</keyword>
<dbReference type="InterPro" id="IPR002213">
    <property type="entry name" value="UDP_glucos_trans"/>
</dbReference>
<evidence type="ECO:0000256" key="3">
    <source>
        <dbReference type="ARBA" id="ARBA00022679"/>
    </source>
</evidence>
<feature type="chain" id="PRO_5039944216" evidence="5">
    <location>
        <begin position="23"/>
        <end position="1056"/>
    </location>
</feature>
<keyword evidence="4" id="KW-0472">Membrane</keyword>
<dbReference type="FunFam" id="3.40.50.2000:FF:000021">
    <property type="entry name" value="UDP-glucuronosyltransferase"/>
    <property type="match status" value="2"/>
</dbReference>
<proteinExistence type="inferred from homology"/>
<dbReference type="SUPFAM" id="SSF53756">
    <property type="entry name" value="UDP-Glycosyltransferase/glycogen phosphorylase"/>
    <property type="match status" value="2"/>
</dbReference>
<evidence type="ECO:0000313" key="7">
    <source>
        <dbReference type="RefSeq" id="XP_022837211.1"/>
    </source>
</evidence>
<keyword evidence="3" id="KW-0808">Transferase</keyword>
<feature type="signal peptide" evidence="5">
    <location>
        <begin position="1"/>
        <end position="22"/>
    </location>
</feature>
<dbReference type="PANTHER" id="PTHR48043">
    <property type="entry name" value="EG:EG0003.4 PROTEIN-RELATED"/>
    <property type="match status" value="1"/>
</dbReference>
<keyword evidence="5" id="KW-0732">Signal</keyword>
<comment type="similarity">
    <text evidence="1">Belongs to the UDP-glycosyltransferase family.</text>
</comment>
<evidence type="ECO:0000256" key="4">
    <source>
        <dbReference type="SAM" id="Phobius"/>
    </source>
</evidence>
<dbReference type="InterPro" id="IPR050271">
    <property type="entry name" value="UDP-glycosyltransferase"/>
</dbReference>
<dbReference type="CDD" id="cd03784">
    <property type="entry name" value="GT1_Gtf-like"/>
    <property type="match status" value="2"/>
</dbReference>
<dbReference type="GeneID" id="111364537"/>
<feature type="transmembrane region" description="Helical" evidence="4">
    <location>
        <begin position="1017"/>
        <end position="1040"/>
    </location>
</feature>
<evidence type="ECO:0000256" key="5">
    <source>
        <dbReference type="SAM" id="SignalP"/>
    </source>
</evidence>
<reference evidence="7" key="1">
    <citation type="submission" date="2025-08" db="UniProtKB">
        <authorList>
            <consortium name="RefSeq"/>
        </authorList>
    </citation>
    <scope>IDENTIFICATION</scope>
    <source>
        <strain evidence="7">Ishihara</strain>
        <tissue evidence="7">Whole body</tissue>
    </source>
</reference>
<organism evidence="6 7">
    <name type="scientific">Spodoptera litura</name>
    <name type="common">Asian cotton leafworm</name>
    <dbReference type="NCBI Taxonomy" id="69820"/>
    <lineage>
        <taxon>Eukaryota</taxon>
        <taxon>Metazoa</taxon>
        <taxon>Ecdysozoa</taxon>
        <taxon>Arthropoda</taxon>
        <taxon>Hexapoda</taxon>
        <taxon>Insecta</taxon>
        <taxon>Pterygota</taxon>
        <taxon>Neoptera</taxon>
        <taxon>Endopterygota</taxon>
        <taxon>Lepidoptera</taxon>
        <taxon>Glossata</taxon>
        <taxon>Ditrysia</taxon>
        <taxon>Noctuoidea</taxon>
        <taxon>Noctuidae</taxon>
        <taxon>Amphipyrinae</taxon>
        <taxon>Spodoptera</taxon>
    </lineage>
</organism>
<dbReference type="OrthoDB" id="5835829at2759"/>
<dbReference type="InterPro" id="IPR035595">
    <property type="entry name" value="UDP_glycos_trans_CS"/>
</dbReference>
<feature type="transmembrane region" description="Helical" evidence="4">
    <location>
        <begin position="536"/>
        <end position="553"/>
    </location>
</feature>
<dbReference type="PANTHER" id="PTHR48043:SF159">
    <property type="entry name" value="EG:EG0003.4 PROTEIN-RELATED"/>
    <property type="match status" value="1"/>
</dbReference>
<name>A0A9J7EWI2_SPOLT</name>
<sequence>MSLVNLLAVVACFALSVPSNDGARILGFFPFPSISHQVVFRPLMHELARRGHDVTVITPDPAFPKGGTPANFTEIDVHDASYRLWHEQFVATPKGQKGNLVKDFNIIYKLTVKIIDTQLKDAEVQRLLNDKNQTFDLVIVEAMMRPAVVLSHIYKAPVILMSSFGTFSDNYAVMGAPIHPFLYPFTVSRRLHSTSLWDKIGHLYDYIMIEMIHRNNYIEENRMLRSHFGPDLPLIEEINNNVAMMFLNLYPVFEGNHPVPPSVIHMGGIHQIPDKPLPQELKSYLDSSKNGVIYVSFGTNVDPALFPPEKIATFVRTFSRLPYDVLWKWNKDELPGKTDNIKISKWLPQSDLLKHPKIKAFITQGGLQSTDEAITAGVPLIGVPMYGDQWYDVVKYEKLKIGVKLELDTINDEDLENAIHKVIDDDSYRRNIKKLRELMTDEPMSPLERVVWWTEHVLRHGGASHLRGPAANMSWTEYLELELVLTLLLALIITTATIVLLAKYIYDKVLRKYVDVIKIKRATLFNSRLQSSRSRTMALPLFIVTCFTLAFVPNEAARILGVFPVPSISHQVVFRSITQELARRGHELVIITPDPAFPKGKTPANLTEIDVHDVAYKMWRDDIQDIAIGEIHGILSEYAIIMKLMAKVLDVELKEEQVQKLLNDKSQKFDLILAEACVRSAVVFSHIYKAPVILISSFGPFLDNYNVMGAPSHPLLYANNMSRRFNNLTMWDKIVKLYYRYNIEVMLNKNYAYENNMLRSHFGPDLPPIEEMYNNVAMFFLNLHPIFEGNYPVPPSVVHIGGIHQGPEKELPKDLQNYLDSSKNGVIYVSFGTNVEPSTLPAQKLKVLVDVLSRVPYDVLIKWNKDVLPGIGSNIKLSKWLPQTDLLRHPKVKLFITQGGLQSTDEAILAGVPLIGLPMWGDQWYNVERYERLRIGLNLDIKTLTEEVFENAINDVIQNESYRRNIQRLNTLIRDQPQPPLERAIWWTEHVLRHGGASHLRGPAANMSWAEYLELELVLVIALVLLLALALSILAFYYFYNNVLRQYLIAGKVKRS</sequence>
<protein>
    <submittedName>
        <fullName evidence="7">Uncharacterized protein LOC111364537</fullName>
    </submittedName>
</protein>
<keyword evidence="2" id="KW-0328">Glycosyltransferase</keyword>
<evidence type="ECO:0000256" key="2">
    <source>
        <dbReference type="ARBA" id="ARBA00022676"/>
    </source>
</evidence>
<dbReference type="Pfam" id="PF00201">
    <property type="entry name" value="UDPGT"/>
    <property type="match status" value="2"/>
</dbReference>